<evidence type="ECO:0000313" key="2">
    <source>
        <dbReference type="Proteomes" id="UP000423257"/>
    </source>
</evidence>
<dbReference type="Proteomes" id="UP000423257">
    <property type="component" value="Unassembled WGS sequence"/>
</dbReference>
<proteinExistence type="predicted"/>
<dbReference type="Gene3D" id="3.40.50.300">
    <property type="entry name" value="P-loop containing nucleotide triphosphate hydrolases"/>
    <property type="match status" value="1"/>
</dbReference>
<protein>
    <submittedName>
        <fullName evidence="1">XRE family transcriptional regulator</fullName>
    </submittedName>
</protein>
<evidence type="ECO:0000313" key="1">
    <source>
        <dbReference type="EMBL" id="KAB0532907.1"/>
    </source>
</evidence>
<feature type="non-terminal residue" evidence="1">
    <location>
        <position position="1"/>
    </location>
</feature>
<gene>
    <name evidence="1" type="ORF">F7R03_32275</name>
</gene>
<feature type="non-terminal residue" evidence="1">
    <location>
        <position position="146"/>
    </location>
</feature>
<dbReference type="InterPro" id="IPR027417">
    <property type="entry name" value="P-loop_NTPase"/>
</dbReference>
<accession>A0A6H9RSW2</accession>
<dbReference type="EMBL" id="VZPQ01000793">
    <property type="protein sequence ID" value="KAB0532907.1"/>
    <property type="molecule type" value="Genomic_DNA"/>
</dbReference>
<name>A0A6H9RSW2_9PSED</name>
<sequence length="146" mass="16205">ERGLLCALALSREQFVTPGHALVLRLVRLSAEATAPHVEPALLAQKPLLDRHGNAPVYVAQNLLEQLAARFEFSASDDEFQAYRKCLRPRSLDENAPRPLVGRAIELLQFKAVIEATQECQDGHVVYVRGMAGIGKTRLVSEFLEM</sequence>
<comment type="caution">
    <text evidence="1">The sequence shown here is derived from an EMBL/GenBank/DDBJ whole genome shotgun (WGS) entry which is preliminary data.</text>
</comment>
<reference evidence="1 2" key="1">
    <citation type="submission" date="2019-09" db="EMBL/GenBank/DDBJ databases">
        <title>Draft genome sequences of 48 bacterial type strains from the CCUG.</title>
        <authorList>
            <person name="Tunovic T."/>
            <person name="Pineiro-Iglesias B."/>
            <person name="Unosson C."/>
            <person name="Inganas E."/>
            <person name="Ohlen M."/>
            <person name="Cardew S."/>
            <person name="Jensie-Markopoulos S."/>
            <person name="Salva-Serra F."/>
            <person name="Jaen-Luchoro D."/>
            <person name="Karlsson R."/>
            <person name="Svensson-Stadler L."/>
            <person name="Chun J."/>
            <person name="Moore E."/>
        </authorList>
    </citation>
    <scope>NUCLEOTIDE SEQUENCE [LARGE SCALE GENOMIC DNA]</scope>
    <source>
        <strain evidence="1 2">CCUG 51524</strain>
    </source>
</reference>
<dbReference type="AlphaFoldDB" id="A0A6H9RSW2"/>
<organism evidence="1 2">
    <name type="scientific">Pseudomonas palleroniana</name>
    <dbReference type="NCBI Taxonomy" id="191390"/>
    <lineage>
        <taxon>Bacteria</taxon>
        <taxon>Pseudomonadati</taxon>
        <taxon>Pseudomonadota</taxon>
        <taxon>Gammaproteobacteria</taxon>
        <taxon>Pseudomonadales</taxon>
        <taxon>Pseudomonadaceae</taxon>
        <taxon>Pseudomonas</taxon>
    </lineage>
</organism>